<dbReference type="OMA" id="DSFYWDL"/>
<accession>T1IXQ8</accession>
<dbReference type="Gene3D" id="2.130.10.10">
    <property type="entry name" value="YVTN repeat-like/Quinoprotein amine dehydrogenase"/>
    <property type="match status" value="5"/>
</dbReference>
<feature type="repeat" description="WD" evidence="3">
    <location>
        <begin position="1112"/>
        <end position="1147"/>
    </location>
</feature>
<dbReference type="eggNOG" id="KOG4155">
    <property type="taxonomic scope" value="Eukaryota"/>
</dbReference>
<dbReference type="SUPFAM" id="SSF50978">
    <property type="entry name" value="WD40 repeat-like"/>
    <property type="match status" value="1"/>
</dbReference>
<dbReference type="SMART" id="SM00320">
    <property type="entry name" value="WD40"/>
    <property type="match status" value="14"/>
</dbReference>
<feature type="repeat" description="WD" evidence="3">
    <location>
        <begin position="1234"/>
        <end position="1276"/>
    </location>
</feature>
<proteinExistence type="predicted"/>
<dbReference type="PANTHER" id="PTHR19871:SF28">
    <property type="entry name" value="AAA+ ATPASE DOMAIN-CONTAINING PROTEIN"/>
    <property type="match status" value="1"/>
</dbReference>
<evidence type="ECO:0000313" key="4">
    <source>
        <dbReference type="EnsemblMetazoa" id="SMAR006001-PA"/>
    </source>
</evidence>
<evidence type="ECO:0000256" key="1">
    <source>
        <dbReference type="ARBA" id="ARBA00022574"/>
    </source>
</evidence>
<dbReference type="InterPro" id="IPR036322">
    <property type="entry name" value="WD40_repeat_dom_sf"/>
</dbReference>
<feature type="repeat" description="WD" evidence="3">
    <location>
        <begin position="852"/>
        <end position="893"/>
    </location>
</feature>
<feature type="repeat" description="WD" evidence="3">
    <location>
        <begin position="1070"/>
        <end position="1103"/>
    </location>
</feature>
<dbReference type="EnsemblMetazoa" id="SMAR006001-RA">
    <property type="protein sequence ID" value="SMAR006001-PA"/>
    <property type="gene ID" value="SMAR006001"/>
</dbReference>
<organism evidence="4 5">
    <name type="scientific">Strigamia maritima</name>
    <name type="common">European centipede</name>
    <name type="synonym">Geophilus maritimus</name>
    <dbReference type="NCBI Taxonomy" id="126957"/>
    <lineage>
        <taxon>Eukaryota</taxon>
        <taxon>Metazoa</taxon>
        <taxon>Ecdysozoa</taxon>
        <taxon>Arthropoda</taxon>
        <taxon>Myriapoda</taxon>
        <taxon>Chilopoda</taxon>
        <taxon>Pleurostigmophora</taxon>
        <taxon>Geophilomorpha</taxon>
        <taxon>Linotaeniidae</taxon>
        <taxon>Strigamia</taxon>
    </lineage>
</organism>
<dbReference type="InterPro" id="IPR011047">
    <property type="entry name" value="Quinoprotein_ADH-like_sf"/>
</dbReference>
<dbReference type="CDD" id="cd00200">
    <property type="entry name" value="WD40"/>
    <property type="match status" value="2"/>
</dbReference>
<dbReference type="Pfam" id="PF00400">
    <property type="entry name" value="WD40"/>
    <property type="match status" value="10"/>
</dbReference>
<dbReference type="eggNOG" id="KOG3602">
    <property type="taxonomic scope" value="Eukaryota"/>
</dbReference>
<dbReference type="PhylomeDB" id="T1IXQ8"/>
<reference evidence="5" key="1">
    <citation type="submission" date="2011-05" db="EMBL/GenBank/DDBJ databases">
        <authorList>
            <person name="Richards S.R."/>
            <person name="Qu J."/>
            <person name="Jiang H."/>
            <person name="Jhangiani S.N."/>
            <person name="Agravi P."/>
            <person name="Goodspeed R."/>
            <person name="Gross S."/>
            <person name="Mandapat C."/>
            <person name="Jackson L."/>
            <person name="Mathew T."/>
            <person name="Pu L."/>
            <person name="Thornton R."/>
            <person name="Saada N."/>
            <person name="Wilczek-Boney K.B."/>
            <person name="Lee S."/>
            <person name="Kovar C."/>
            <person name="Wu Y."/>
            <person name="Scherer S.E."/>
            <person name="Worley K.C."/>
            <person name="Muzny D.M."/>
            <person name="Gibbs R."/>
        </authorList>
    </citation>
    <scope>NUCLEOTIDE SEQUENCE</scope>
    <source>
        <strain evidence="5">Brora</strain>
    </source>
</reference>
<feature type="repeat" description="WD" evidence="3">
    <location>
        <begin position="768"/>
        <end position="809"/>
    </location>
</feature>
<dbReference type="PROSITE" id="PS50082">
    <property type="entry name" value="WD_REPEATS_2"/>
    <property type="match status" value="7"/>
</dbReference>
<feature type="repeat" description="WD" evidence="3">
    <location>
        <begin position="1027"/>
        <end position="1068"/>
    </location>
</feature>
<dbReference type="PANTHER" id="PTHR19871">
    <property type="entry name" value="BETA TRANSDUCIN-RELATED PROTEIN"/>
    <property type="match status" value="1"/>
</dbReference>
<reference evidence="4" key="2">
    <citation type="submission" date="2015-02" db="UniProtKB">
        <authorList>
            <consortium name="EnsemblMetazoa"/>
        </authorList>
    </citation>
    <scope>IDENTIFICATION</scope>
</reference>
<evidence type="ECO:0000256" key="2">
    <source>
        <dbReference type="ARBA" id="ARBA00022737"/>
    </source>
</evidence>
<dbReference type="PRINTS" id="PR00320">
    <property type="entry name" value="GPROTEINBRPT"/>
</dbReference>
<dbReference type="Proteomes" id="UP000014500">
    <property type="component" value="Unassembled WGS sequence"/>
</dbReference>
<dbReference type="InterPro" id="IPR019775">
    <property type="entry name" value="WD40_repeat_CS"/>
</dbReference>
<dbReference type="HOGENOM" id="CLU_260622_0_0_1"/>
<dbReference type="EMBL" id="JH431661">
    <property type="status" value="NOT_ANNOTATED_CDS"/>
    <property type="molecule type" value="Genomic_DNA"/>
</dbReference>
<dbReference type="InterPro" id="IPR027417">
    <property type="entry name" value="P-loop_NTPase"/>
</dbReference>
<dbReference type="SUPFAM" id="SSF50998">
    <property type="entry name" value="Quinoprotein alcohol dehydrogenase-like"/>
    <property type="match status" value="1"/>
</dbReference>
<name>T1IXQ8_STRMM</name>
<keyword evidence="5" id="KW-1185">Reference proteome</keyword>
<dbReference type="SUPFAM" id="SSF52540">
    <property type="entry name" value="P-loop containing nucleoside triphosphate hydrolases"/>
    <property type="match status" value="1"/>
</dbReference>
<evidence type="ECO:0000313" key="5">
    <source>
        <dbReference type="Proteomes" id="UP000014500"/>
    </source>
</evidence>
<dbReference type="InterPro" id="IPR001680">
    <property type="entry name" value="WD40_rpt"/>
</dbReference>
<dbReference type="InterPro" id="IPR052752">
    <property type="entry name" value="NACHT-WD_repeat"/>
</dbReference>
<keyword evidence="2" id="KW-0677">Repeat</keyword>
<evidence type="ECO:0000256" key="3">
    <source>
        <dbReference type="PROSITE-ProRule" id="PRU00221"/>
    </source>
</evidence>
<dbReference type="PROSITE" id="PS00678">
    <property type="entry name" value="WD_REPEATS_1"/>
    <property type="match status" value="2"/>
</dbReference>
<dbReference type="PROSITE" id="PS50294">
    <property type="entry name" value="WD_REPEATS_REGION"/>
    <property type="match status" value="6"/>
</dbReference>
<dbReference type="STRING" id="126957.T1IXQ8"/>
<protein>
    <submittedName>
        <fullName evidence="4">Uncharacterized protein</fullName>
    </submittedName>
</protein>
<dbReference type="InterPro" id="IPR015943">
    <property type="entry name" value="WD40/YVTN_repeat-like_dom_sf"/>
</dbReference>
<sequence length="1312" mass="146036">MRINSKKFNEMRAVVVRRNFNQNVLLNLYELDDKSQDYILKNNLFQHCDFQNSPEMISKQENILSHIYQIFEEVGNEDSDFLKSVVETQFDFAINLSPSAANRIVGVVKTDSQDGGAEGNKNTNQRLARQMLSSLQNNLLTLSCDLSVEEFGNALFEQLKTMIEKSLNTVPSPDDLGQSYYDLYVEASAHLLHCRQILATEKNFDNQPLLDIIKRATTDSSTPIILTGSDTCGKTTFLSLLATRIDSWLGNQQSTVCVIRYLGLTPRSMYLGEFLRSLCMQLSYIFGLEIEAKHCNFDVNKLFSWFESLLCAVQSMSTKSNLVILLDDLHLLKLPPLKQQQPDGSANGALAWLPFRLPGNVRIVCTMATNTKSLTVNVDRVLGSWKSTLDAQNRVIEYVPLDEATLRRYVDFCLDGKRRLEAKERADLHAICIENSMNFLSCRLLIELASGYGVDSNCSDNLMSVVGRYMLFLEDTFGVRNVAVVAKYLTCTRYGMTEVEMSEVCENDRSLLLASPILLHRLVCAMVIGGRFEWFPKTNCNIQFHYTAVHCIESGSFESFNEINTSNEKQQLSTSNYRHLQCLRADHRWASIRPIEELWFHLLHTGDVTRIKQATVCNLQFLQVAVQAGSICYVLGVLELVRTQILDIEIELVYHTLKLGTAILSKEPLQLASQIVAWIRRFIDNSLDNVDCLVNQALDWCKRQTAPLLAPINSWLWTPLPQQATVLCLSLPVASIAVTHDSQYVICTTADKIIHMYHVASRQLIRTFTGHKDRVCCVHVEKTGQYLVSGSEDTTVIVWDLVAATIYRTISEHFATVTCVATTQHDTVVISGSDDSRVIIVQLATGDVIQKLEHHRGSIVAVAVTDNDDVLVTGSNDSTVCVWSLDNFNLLNTIKLPFPVTQMDLSVDSTFLLVACEDSNLYLRSLATGSEIHTIRGKEVAITKVQIASDNCRASVAYEDNTVIVYDIHTTKCISTLICPESPVTGLKISSDDSFLFTASGEKITVWYFNRNRVHEAQLNGRKQGYGASHSDHVTCVDISKDGTMAISGSKDKLVKVWQLNQKELTCTTLEGHTANISCVAFAPNGLYAVSGSEDKTVRVWGLTLGFIVSMFKDHQARITSLKILADSRRILSADSTGMLKLWQADSCVVLLSCLGPSSFIDVTNNMRFAICGLGDNNLRIWTVSREDHKHSVSHSDVILCYALTNDSKYVITGSRDASLKIWDIATGRITQVLVGHGGPVTCVAVATSDQKHVVSGSHDCSVMIWDRLTGHNSHTLTGHTGHVTCVQVTSDGSIVISDGYAMRIVGLTSHT</sequence>
<dbReference type="Gene3D" id="3.40.50.300">
    <property type="entry name" value="P-loop containing nucleotide triphosphate hydrolases"/>
    <property type="match status" value="1"/>
</dbReference>
<feature type="repeat" description="WD" evidence="3">
    <location>
        <begin position="1192"/>
        <end position="1233"/>
    </location>
</feature>
<dbReference type="InterPro" id="IPR020472">
    <property type="entry name" value="WD40_PAC1"/>
</dbReference>
<keyword evidence="1 3" id="KW-0853">WD repeat</keyword>